<evidence type="ECO:0000256" key="2">
    <source>
        <dbReference type="SAM" id="Phobius"/>
    </source>
</evidence>
<feature type="compositionally biased region" description="Basic residues" evidence="1">
    <location>
        <begin position="32"/>
        <end position="44"/>
    </location>
</feature>
<proteinExistence type="predicted"/>
<feature type="compositionally biased region" description="Basic and acidic residues" evidence="1">
    <location>
        <begin position="48"/>
        <end position="64"/>
    </location>
</feature>
<protein>
    <submittedName>
        <fullName evidence="3">Uncharacterized protein</fullName>
    </submittedName>
</protein>
<keyword evidence="2" id="KW-1133">Transmembrane helix</keyword>
<feature type="transmembrane region" description="Helical" evidence="2">
    <location>
        <begin position="104"/>
        <end position="125"/>
    </location>
</feature>
<evidence type="ECO:0000256" key="1">
    <source>
        <dbReference type="SAM" id="MobiDB-lite"/>
    </source>
</evidence>
<dbReference type="AlphaFoldDB" id="A0A7S3C9T1"/>
<name>A0A7S3C9T1_9CHLO</name>
<gene>
    <name evidence="3" type="ORF">CROS1456_LOCUS3208</name>
    <name evidence="4" type="ORF">HKI87_15g78720</name>
</gene>
<accession>A0A7S3C9T1</accession>
<feature type="region of interest" description="Disordered" evidence="1">
    <location>
        <begin position="1"/>
        <end position="71"/>
    </location>
</feature>
<evidence type="ECO:0000313" key="3">
    <source>
        <dbReference type="EMBL" id="CAE0190119.1"/>
    </source>
</evidence>
<keyword evidence="2" id="KW-0472">Membrane</keyword>
<reference evidence="4 5" key="2">
    <citation type="submission" date="2024-03" db="EMBL/GenBank/DDBJ databases">
        <title>Complete genome sequence of the green alga Chloropicon roscoffensis RCC1871.</title>
        <authorList>
            <person name="Lemieux C."/>
            <person name="Pombert J.-F."/>
            <person name="Otis C."/>
            <person name="Turmel M."/>
        </authorList>
    </citation>
    <scope>NUCLEOTIDE SEQUENCE [LARGE SCALE GENOMIC DNA]</scope>
    <source>
        <strain evidence="4 5">RCC1871</strain>
    </source>
</reference>
<dbReference type="EMBL" id="CP151515">
    <property type="protein sequence ID" value="WZN66307.1"/>
    <property type="molecule type" value="Genomic_DNA"/>
</dbReference>
<keyword evidence="2" id="KW-0812">Transmembrane</keyword>
<sequence>MSGFLMARAKRAGGSAQRVSAKAVPTTTARHLTTRRRFLSRRVTRASANEEDRATPIASEKEPEATVPAGGEVVEDRTLQEQLAKRKLLKEKEQREIEKGQRTAVLTGAISIFLGVAWLAIVFLLDSRGNTLEPPPPEAFL</sequence>
<reference evidence="3" key="1">
    <citation type="submission" date="2021-01" db="EMBL/GenBank/DDBJ databases">
        <authorList>
            <person name="Corre E."/>
            <person name="Pelletier E."/>
            <person name="Niang G."/>
            <person name="Scheremetjew M."/>
            <person name="Finn R."/>
            <person name="Kale V."/>
            <person name="Holt S."/>
            <person name="Cochrane G."/>
            <person name="Meng A."/>
            <person name="Brown T."/>
            <person name="Cohen L."/>
        </authorList>
    </citation>
    <scope>NUCLEOTIDE SEQUENCE</scope>
    <source>
        <strain evidence="3">RCC1871</strain>
    </source>
</reference>
<evidence type="ECO:0000313" key="4">
    <source>
        <dbReference type="EMBL" id="WZN66307.1"/>
    </source>
</evidence>
<dbReference type="EMBL" id="HBHZ01004176">
    <property type="protein sequence ID" value="CAE0190119.1"/>
    <property type="molecule type" value="Transcribed_RNA"/>
</dbReference>
<organism evidence="3">
    <name type="scientific">Chloropicon roscoffensis</name>
    <dbReference type="NCBI Taxonomy" id="1461544"/>
    <lineage>
        <taxon>Eukaryota</taxon>
        <taxon>Viridiplantae</taxon>
        <taxon>Chlorophyta</taxon>
        <taxon>Chloropicophyceae</taxon>
        <taxon>Chloropicales</taxon>
        <taxon>Chloropicaceae</taxon>
        <taxon>Chloropicon</taxon>
    </lineage>
</organism>
<keyword evidence="5" id="KW-1185">Reference proteome</keyword>
<dbReference type="Proteomes" id="UP001472866">
    <property type="component" value="Chromosome 15"/>
</dbReference>
<evidence type="ECO:0000313" key="5">
    <source>
        <dbReference type="Proteomes" id="UP001472866"/>
    </source>
</evidence>